<evidence type="ECO:0000313" key="3">
    <source>
        <dbReference type="Proteomes" id="UP000821853"/>
    </source>
</evidence>
<evidence type="ECO:0000313" key="2">
    <source>
        <dbReference type="EMBL" id="KAH9372281.1"/>
    </source>
</evidence>
<name>A0A9J6GC03_HAELO</name>
<dbReference type="Proteomes" id="UP000821853">
    <property type="component" value="Chromosome 3"/>
</dbReference>
<keyword evidence="3" id="KW-1185">Reference proteome</keyword>
<protein>
    <submittedName>
        <fullName evidence="2">Uncharacterized protein</fullName>
    </submittedName>
</protein>
<dbReference type="EMBL" id="JABSTR010000005">
    <property type="protein sequence ID" value="KAH9372281.1"/>
    <property type="molecule type" value="Genomic_DNA"/>
</dbReference>
<dbReference type="VEuPathDB" id="VectorBase:HLOH_057381"/>
<dbReference type="AlphaFoldDB" id="A0A9J6GC03"/>
<accession>A0A9J6GC03</accession>
<proteinExistence type="predicted"/>
<evidence type="ECO:0000256" key="1">
    <source>
        <dbReference type="SAM" id="MobiDB-lite"/>
    </source>
</evidence>
<organism evidence="2 3">
    <name type="scientific">Haemaphysalis longicornis</name>
    <name type="common">Bush tick</name>
    <dbReference type="NCBI Taxonomy" id="44386"/>
    <lineage>
        <taxon>Eukaryota</taxon>
        <taxon>Metazoa</taxon>
        <taxon>Ecdysozoa</taxon>
        <taxon>Arthropoda</taxon>
        <taxon>Chelicerata</taxon>
        <taxon>Arachnida</taxon>
        <taxon>Acari</taxon>
        <taxon>Parasitiformes</taxon>
        <taxon>Ixodida</taxon>
        <taxon>Ixodoidea</taxon>
        <taxon>Ixodidae</taxon>
        <taxon>Haemaphysalinae</taxon>
        <taxon>Haemaphysalis</taxon>
    </lineage>
</organism>
<sequence length="364" mass="40723">MSDAPDRISFPIVGWEFNLSAIPTVTEKCAKKFYARRTGTARSSKRSYNFYVEQYVQTASLWMNSKQLSNGLVYVKAACFRSKKKNAGPYVAMFAFDKENIVDGIGDCPAGKVACNQLMATIRTVIHLQSNGFSEPPDQLSCTDLPQQWRVPRDNQIKGRSIQSLNWRGVRDGGSALPKLAHPKESRAFQRSIQEQQQAKQKLAKGLLALEPKNAFAKALPSTQSQQHRETLYGPASILAPLSYQQYLLPHGFDVHLSGVSLCIQSPAQSLPTLPLFTSSLPWVPQPHLARDDIPQTIQVSNEAAQDLERGTRKQSTSTTWQNERHLRLTSSKFGTVLTRKVWSTKGRQNLKTPRDLSRVPSIE</sequence>
<feature type="region of interest" description="Disordered" evidence="1">
    <location>
        <begin position="305"/>
        <end position="325"/>
    </location>
</feature>
<comment type="caution">
    <text evidence="2">The sequence shown here is derived from an EMBL/GenBank/DDBJ whole genome shotgun (WGS) entry which is preliminary data.</text>
</comment>
<dbReference type="OMA" id="YKFFREG"/>
<dbReference type="OrthoDB" id="6475992at2759"/>
<reference evidence="2 3" key="1">
    <citation type="journal article" date="2020" name="Cell">
        <title>Large-Scale Comparative Analyses of Tick Genomes Elucidate Their Genetic Diversity and Vector Capacities.</title>
        <authorList>
            <consortium name="Tick Genome and Microbiome Consortium (TIGMIC)"/>
            <person name="Jia N."/>
            <person name="Wang J."/>
            <person name="Shi W."/>
            <person name="Du L."/>
            <person name="Sun Y."/>
            <person name="Zhan W."/>
            <person name="Jiang J.F."/>
            <person name="Wang Q."/>
            <person name="Zhang B."/>
            <person name="Ji P."/>
            <person name="Bell-Sakyi L."/>
            <person name="Cui X.M."/>
            <person name="Yuan T.T."/>
            <person name="Jiang B.G."/>
            <person name="Yang W.F."/>
            <person name="Lam T.T."/>
            <person name="Chang Q.C."/>
            <person name="Ding S.J."/>
            <person name="Wang X.J."/>
            <person name="Zhu J.G."/>
            <person name="Ruan X.D."/>
            <person name="Zhao L."/>
            <person name="Wei J.T."/>
            <person name="Ye R.Z."/>
            <person name="Que T.C."/>
            <person name="Du C.H."/>
            <person name="Zhou Y.H."/>
            <person name="Cheng J.X."/>
            <person name="Dai P.F."/>
            <person name="Guo W.B."/>
            <person name="Han X.H."/>
            <person name="Huang E.J."/>
            <person name="Li L.F."/>
            <person name="Wei W."/>
            <person name="Gao Y.C."/>
            <person name="Liu J.Z."/>
            <person name="Shao H.Z."/>
            <person name="Wang X."/>
            <person name="Wang C.C."/>
            <person name="Yang T.C."/>
            <person name="Huo Q.B."/>
            <person name="Li W."/>
            <person name="Chen H.Y."/>
            <person name="Chen S.E."/>
            <person name="Zhou L.G."/>
            <person name="Ni X.B."/>
            <person name="Tian J.H."/>
            <person name="Sheng Y."/>
            <person name="Liu T."/>
            <person name="Pan Y.S."/>
            <person name="Xia L.Y."/>
            <person name="Li J."/>
            <person name="Zhao F."/>
            <person name="Cao W.C."/>
        </authorList>
    </citation>
    <scope>NUCLEOTIDE SEQUENCE [LARGE SCALE GENOMIC DNA]</scope>
    <source>
        <strain evidence="2">HaeL-2018</strain>
    </source>
</reference>
<gene>
    <name evidence="2" type="ORF">HPB48_013268</name>
</gene>